<feature type="compositionally biased region" description="Basic residues" evidence="1">
    <location>
        <begin position="59"/>
        <end position="68"/>
    </location>
</feature>
<dbReference type="GO" id="GO:0004252">
    <property type="term" value="F:serine-type endopeptidase activity"/>
    <property type="evidence" value="ECO:0007669"/>
    <property type="project" value="UniProtKB-EC"/>
</dbReference>
<gene>
    <name evidence="2" type="ORF">AVDCRST_MAG06-244</name>
</gene>
<feature type="non-terminal residue" evidence="2">
    <location>
        <position position="1"/>
    </location>
</feature>
<accession>A0A6J4N3H5</accession>
<feature type="region of interest" description="Disordered" evidence="1">
    <location>
        <begin position="25"/>
        <end position="68"/>
    </location>
</feature>
<organism evidence="2">
    <name type="scientific">uncultured Nocardioides sp</name>
    <dbReference type="NCBI Taxonomy" id="198441"/>
    <lineage>
        <taxon>Bacteria</taxon>
        <taxon>Bacillati</taxon>
        <taxon>Actinomycetota</taxon>
        <taxon>Actinomycetes</taxon>
        <taxon>Propionibacteriales</taxon>
        <taxon>Nocardioidaceae</taxon>
        <taxon>Nocardioides</taxon>
        <taxon>environmental samples</taxon>
    </lineage>
</organism>
<evidence type="ECO:0000256" key="1">
    <source>
        <dbReference type="SAM" id="MobiDB-lite"/>
    </source>
</evidence>
<feature type="compositionally biased region" description="Basic and acidic residues" evidence="1">
    <location>
        <begin position="131"/>
        <end position="163"/>
    </location>
</feature>
<feature type="compositionally biased region" description="Low complexity" evidence="1">
    <location>
        <begin position="192"/>
        <end position="202"/>
    </location>
</feature>
<evidence type="ECO:0000313" key="2">
    <source>
        <dbReference type="EMBL" id="CAA9373211.1"/>
    </source>
</evidence>
<keyword evidence="2" id="KW-0645">Protease</keyword>
<dbReference type="GO" id="GO:0006508">
    <property type="term" value="P:proteolysis"/>
    <property type="evidence" value="ECO:0007669"/>
    <property type="project" value="UniProtKB-KW"/>
</dbReference>
<keyword evidence="2" id="KW-0378">Hydrolase</keyword>
<dbReference type="EMBL" id="CADCUP010000020">
    <property type="protein sequence ID" value="CAA9373211.1"/>
    <property type="molecule type" value="Genomic_DNA"/>
</dbReference>
<reference evidence="2" key="1">
    <citation type="submission" date="2020-02" db="EMBL/GenBank/DDBJ databases">
        <authorList>
            <person name="Meier V. D."/>
        </authorList>
    </citation>
    <scope>NUCLEOTIDE SEQUENCE</scope>
    <source>
        <strain evidence="2">AVDCRST_MAG06</strain>
    </source>
</reference>
<protein>
    <submittedName>
        <fullName evidence="2">ATP-dependent Clp protease proteolytic subunit</fullName>
        <ecNumber evidence="2">3.4.21.92</ecNumber>
    </submittedName>
</protein>
<dbReference type="AlphaFoldDB" id="A0A6J4N3H5"/>
<proteinExistence type="predicted"/>
<feature type="compositionally biased region" description="Basic residues" evidence="1">
    <location>
        <begin position="179"/>
        <end position="188"/>
    </location>
</feature>
<sequence length="202" mass="22580">ELLHPAVGGAHVVRLPPHRPLRQALRGAHHLPRLPDLRRRGQRGHGAAAVPGDDEPRPGHQHLHQQPRRLVHRADGDLRHDALHQARRADGLPGPGGLRGRDPAGRRHPRQAPGAAQQPDPDPPALHRGHVRPDLRHRDPGQRDPPDARAAGEDDRRPQRQGDRPGQPRHRARQDPHRRAGRRLRPDRRRAGATLGRRGARL</sequence>
<dbReference type="EC" id="3.4.21.92" evidence="2"/>
<feature type="region of interest" description="Disordered" evidence="1">
    <location>
        <begin position="85"/>
        <end position="202"/>
    </location>
</feature>
<name>A0A6J4N3H5_9ACTN</name>
<feature type="non-terminal residue" evidence="2">
    <location>
        <position position="202"/>
    </location>
</feature>